<dbReference type="Proteomes" id="UP000039324">
    <property type="component" value="Unassembled WGS sequence"/>
</dbReference>
<dbReference type="EMBL" id="CDSF01000001">
    <property type="protein sequence ID" value="CEO94540.1"/>
    <property type="molecule type" value="Genomic_DNA"/>
</dbReference>
<feature type="non-terminal residue" evidence="1">
    <location>
        <position position="1"/>
    </location>
</feature>
<protein>
    <submittedName>
        <fullName evidence="1">Uncharacterized protein</fullName>
    </submittedName>
</protein>
<evidence type="ECO:0000313" key="2">
    <source>
        <dbReference type="Proteomes" id="UP000039324"/>
    </source>
</evidence>
<accession>A0A0G4IHI6</accession>
<keyword evidence="2" id="KW-1185">Reference proteome</keyword>
<proteinExistence type="predicted"/>
<gene>
    <name evidence="1" type="ORF">PBRA_000325</name>
</gene>
<reference evidence="1 2" key="1">
    <citation type="submission" date="2015-02" db="EMBL/GenBank/DDBJ databases">
        <authorList>
            <person name="Chooi Y.-H."/>
        </authorList>
    </citation>
    <scope>NUCLEOTIDE SEQUENCE [LARGE SCALE GENOMIC DNA]</scope>
    <source>
        <strain evidence="1">E3</strain>
    </source>
</reference>
<organism evidence="1 2">
    <name type="scientific">Plasmodiophora brassicae</name>
    <name type="common">Clubroot disease agent</name>
    <dbReference type="NCBI Taxonomy" id="37360"/>
    <lineage>
        <taxon>Eukaryota</taxon>
        <taxon>Sar</taxon>
        <taxon>Rhizaria</taxon>
        <taxon>Endomyxa</taxon>
        <taxon>Phytomyxea</taxon>
        <taxon>Plasmodiophorida</taxon>
        <taxon>Plasmodiophoridae</taxon>
        <taxon>Plasmodiophora</taxon>
    </lineage>
</organism>
<evidence type="ECO:0000313" key="1">
    <source>
        <dbReference type="EMBL" id="CEO94540.1"/>
    </source>
</evidence>
<dbReference type="AlphaFoldDB" id="A0A0G4IHI6"/>
<name>A0A0G4IHI6_PLABS</name>
<sequence>LVNQASGMAARCRRAYVAQLLVLQRALPRPVSVDGSLFGMNAAFRVVLGVAVVLADTRNGSYSEQRELLYVTASQVQIDTDRIASILQTARFDMVKSMHIRYRDILQWQYDARIRDLQSRIAACRPCEVVRRYVLGQKLEKSRRHHRYRESAEDQQVAAFEDIGKGVMQCKAAARDAVDLLVKLEQTTATSDGIDWQALYKQMVGYHDIVKVNGALICQFLRSSGCLRVLPLIGYHGTPVYADLTDLVVRIRKVGTRAVMRFHESKVQLRHVSIVAAKQVLQRLSDNIWKTMIALDAKKYQIPWWQVLSRRSLNEEIRRLVNDELAVRRDLEALTNSAILVEKRLAVAREAFKVAALAMEDAARILDVAQKRASTSPIWEDVLTDLLKQVEHVDDVLTRVSWKLGNT</sequence>